<dbReference type="OrthoDB" id="2434730at2759"/>
<proteinExistence type="predicted"/>
<evidence type="ECO:0000256" key="1">
    <source>
        <dbReference type="SAM" id="MobiDB-lite"/>
    </source>
</evidence>
<protein>
    <submittedName>
        <fullName evidence="2">Uncharacterized protein</fullName>
    </submittedName>
</protein>
<sequence>MEDNAPYLVVREIEETEFIELYPSGITEGGKRIEDDNYEVSDSASGWSDEDSDTDFDILESHWFPSLGRNSIIEYLDDDDSNDESQQMSDIRSPFADMISSVEAIIEESDDSEDEMEDILEEIGFFSRKRSSPSKRVSQRQSKVQKPNSPTSTVAIEVTYVQL</sequence>
<dbReference type="EMBL" id="JAEPQZ010000010">
    <property type="protein sequence ID" value="KAG2176506.1"/>
    <property type="molecule type" value="Genomic_DNA"/>
</dbReference>
<name>A0A8H7PNR1_MORIS</name>
<comment type="caution">
    <text evidence="2">The sequence shown here is derived from an EMBL/GenBank/DDBJ whole genome shotgun (WGS) entry which is preliminary data.</text>
</comment>
<accession>A0A8H7PNR1</accession>
<gene>
    <name evidence="2" type="ORF">INT43_005746</name>
</gene>
<dbReference type="Proteomes" id="UP000654370">
    <property type="component" value="Unassembled WGS sequence"/>
</dbReference>
<organism evidence="2 3">
    <name type="scientific">Mortierella isabellina</name>
    <name type="common">Filamentous fungus</name>
    <name type="synonym">Umbelopsis isabellina</name>
    <dbReference type="NCBI Taxonomy" id="91625"/>
    <lineage>
        <taxon>Eukaryota</taxon>
        <taxon>Fungi</taxon>
        <taxon>Fungi incertae sedis</taxon>
        <taxon>Mucoromycota</taxon>
        <taxon>Mucoromycotina</taxon>
        <taxon>Umbelopsidomycetes</taxon>
        <taxon>Umbelopsidales</taxon>
        <taxon>Umbelopsidaceae</taxon>
        <taxon>Umbelopsis</taxon>
    </lineage>
</organism>
<dbReference type="AlphaFoldDB" id="A0A8H7PNR1"/>
<keyword evidence="3" id="KW-1185">Reference proteome</keyword>
<feature type="region of interest" description="Disordered" evidence="1">
    <location>
        <begin position="128"/>
        <end position="151"/>
    </location>
</feature>
<evidence type="ECO:0000313" key="3">
    <source>
        <dbReference type="Proteomes" id="UP000654370"/>
    </source>
</evidence>
<evidence type="ECO:0000313" key="2">
    <source>
        <dbReference type="EMBL" id="KAG2176506.1"/>
    </source>
</evidence>
<reference evidence="2" key="1">
    <citation type="submission" date="2020-12" db="EMBL/GenBank/DDBJ databases">
        <title>Metabolic potential, ecology and presence of endohyphal bacteria is reflected in genomic diversity of Mucoromycotina.</title>
        <authorList>
            <person name="Muszewska A."/>
            <person name="Okrasinska A."/>
            <person name="Steczkiewicz K."/>
            <person name="Drgas O."/>
            <person name="Orlowska M."/>
            <person name="Perlinska-Lenart U."/>
            <person name="Aleksandrzak-Piekarczyk T."/>
            <person name="Szatraj K."/>
            <person name="Zielenkiewicz U."/>
            <person name="Pilsyk S."/>
            <person name="Malc E."/>
            <person name="Mieczkowski P."/>
            <person name="Kruszewska J.S."/>
            <person name="Biernat P."/>
            <person name="Pawlowska J."/>
        </authorList>
    </citation>
    <scope>NUCLEOTIDE SEQUENCE</scope>
    <source>
        <strain evidence="2">WA0000067209</strain>
    </source>
</reference>